<dbReference type="OrthoDB" id="9812260at2"/>
<dbReference type="Pfam" id="PF00990">
    <property type="entry name" value="GGDEF"/>
    <property type="match status" value="1"/>
</dbReference>
<evidence type="ECO:0000259" key="4">
    <source>
        <dbReference type="PROSITE" id="PS50887"/>
    </source>
</evidence>
<dbReference type="PANTHER" id="PTHR45138:SF9">
    <property type="entry name" value="DIGUANYLATE CYCLASE DGCM-RELATED"/>
    <property type="match status" value="1"/>
</dbReference>
<dbReference type="PANTHER" id="PTHR45138">
    <property type="entry name" value="REGULATORY COMPONENTS OF SENSORY TRANSDUCTION SYSTEM"/>
    <property type="match status" value="1"/>
</dbReference>
<organism evidence="5 6">
    <name type="scientific">Rheinheimera mesophila</name>
    <dbReference type="NCBI Taxonomy" id="1547515"/>
    <lineage>
        <taxon>Bacteria</taxon>
        <taxon>Pseudomonadati</taxon>
        <taxon>Pseudomonadota</taxon>
        <taxon>Gammaproteobacteria</taxon>
        <taxon>Chromatiales</taxon>
        <taxon>Chromatiaceae</taxon>
        <taxon>Rheinheimera</taxon>
    </lineage>
</organism>
<dbReference type="GO" id="GO:0052621">
    <property type="term" value="F:diguanylate cyclase activity"/>
    <property type="evidence" value="ECO:0007669"/>
    <property type="project" value="UniProtKB-EC"/>
</dbReference>
<keyword evidence="6" id="KW-1185">Reference proteome</keyword>
<gene>
    <name evidence="5" type="ORF">EIK76_09510</name>
</gene>
<dbReference type="Proteomes" id="UP000276260">
    <property type="component" value="Unassembled WGS sequence"/>
</dbReference>
<dbReference type="InterPro" id="IPR000160">
    <property type="entry name" value="GGDEF_dom"/>
</dbReference>
<dbReference type="InterPro" id="IPR050469">
    <property type="entry name" value="Diguanylate_Cyclase"/>
</dbReference>
<dbReference type="CDD" id="cd01949">
    <property type="entry name" value="GGDEF"/>
    <property type="match status" value="1"/>
</dbReference>
<dbReference type="Pfam" id="PF12860">
    <property type="entry name" value="PAS_7"/>
    <property type="match status" value="1"/>
</dbReference>
<dbReference type="RefSeq" id="WP_046519946.1">
    <property type="nucleotide sequence ID" value="NZ_LAVS01000020.1"/>
</dbReference>
<comment type="caution">
    <text evidence="5">The sequence shown here is derived from an EMBL/GenBank/DDBJ whole genome shotgun (WGS) entry which is preliminary data.</text>
</comment>
<dbReference type="NCBIfam" id="TIGR00254">
    <property type="entry name" value="GGDEF"/>
    <property type="match status" value="1"/>
</dbReference>
<dbReference type="GO" id="GO:1902201">
    <property type="term" value="P:negative regulation of bacterial-type flagellum-dependent cell motility"/>
    <property type="evidence" value="ECO:0007669"/>
    <property type="project" value="TreeGrafter"/>
</dbReference>
<dbReference type="InterPro" id="IPR000014">
    <property type="entry name" value="PAS"/>
</dbReference>
<dbReference type="InterPro" id="IPR043128">
    <property type="entry name" value="Rev_trsase/Diguanyl_cyclase"/>
</dbReference>
<dbReference type="SMART" id="SM00267">
    <property type="entry name" value="GGDEF"/>
    <property type="match status" value="1"/>
</dbReference>
<dbReference type="AlphaFoldDB" id="A0A3P3QIX3"/>
<name>A0A3P3QIX3_9GAMM</name>
<dbReference type="InterPro" id="IPR029787">
    <property type="entry name" value="Nucleotide_cyclase"/>
</dbReference>
<comment type="catalytic activity">
    <reaction evidence="3">
        <text>2 GTP = 3',3'-c-di-GMP + 2 diphosphate</text>
        <dbReference type="Rhea" id="RHEA:24898"/>
        <dbReference type="ChEBI" id="CHEBI:33019"/>
        <dbReference type="ChEBI" id="CHEBI:37565"/>
        <dbReference type="ChEBI" id="CHEBI:58805"/>
        <dbReference type="EC" id="2.7.7.65"/>
    </reaction>
</comment>
<dbReference type="PROSITE" id="PS50887">
    <property type="entry name" value="GGDEF"/>
    <property type="match status" value="1"/>
</dbReference>
<accession>A0A3P3QIX3</accession>
<dbReference type="SUPFAM" id="SSF55073">
    <property type="entry name" value="Nucleotide cyclase"/>
    <property type="match status" value="1"/>
</dbReference>
<evidence type="ECO:0000256" key="1">
    <source>
        <dbReference type="ARBA" id="ARBA00001946"/>
    </source>
</evidence>
<evidence type="ECO:0000313" key="6">
    <source>
        <dbReference type="Proteomes" id="UP000276260"/>
    </source>
</evidence>
<feature type="domain" description="GGDEF" evidence="4">
    <location>
        <begin position="175"/>
        <end position="307"/>
    </location>
</feature>
<dbReference type="GO" id="GO:0005886">
    <property type="term" value="C:plasma membrane"/>
    <property type="evidence" value="ECO:0007669"/>
    <property type="project" value="TreeGrafter"/>
</dbReference>
<sequence length="310" mass="35420">MAFSQQKFQQKLLEFIDVCNDGYAILTADDKMLGCNQAFCDIFYQDQRKMQEISFDDLMRLAFFERKGIRIEADDIEQWLSQAHQLRRQNPFRLFEVDLLDGRWFLFSEQILPSGEMLIQAKEITKQKVLEHQLHSKVATLSELALTDELTKVANRRCFVDSVEAELARCQRMDKPAALLLLDLDFFKSVNDTYGHQAGDEVLKATANRIKKALREYDIFGRIGGEEFAVFLSETDPATALHVAERIRVILADFPIKAGIAELCVTTSIGVALTHGESDFEELYLQADSALYMAKRNGRNRAELFSLLSD</sequence>
<dbReference type="CDD" id="cd00130">
    <property type="entry name" value="PAS"/>
    <property type="match status" value="1"/>
</dbReference>
<evidence type="ECO:0000313" key="5">
    <source>
        <dbReference type="EMBL" id="RRJ21114.1"/>
    </source>
</evidence>
<dbReference type="EMBL" id="RRCF01000002">
    <property type="protein sequence ID" value="RRJ21114.1"/>
    <property type="molecule type" value="Genomic_DNA"/>
</dbReference>
<protein>
    <recommendedName>
        <fullName evidence="2">diguanylate cyclase</fullName>
        <ecNumber evidence="2">2.7.7.65</ecNumber>
    </recommendedName>
</protein>
<dbReference type="FunFam" id="3.30.70.270:FF:000001">
    <property type="entry name" value="Diguanylate cyclase domain protein"/>
    <property type="match status" value="1"/>
</dbReference>
<dbReference type="EC" id="2.7.7.65" evidence="2"/>
<reference evidence="5 6" key="1">
    <citation type="submission" date="2018-11" db="EMBL/GenBank/DDBJ databases">
        <title>Draft genome analysis of Rheinheimera mesophila isolated from an industrial waste site.</title>
        <authorList>
            <person name="Yu Q."/>
            <person name="Qi Y."/>
            <person name="Zhang H."/>
            <person name="Lu Y."/>
            <person name="Pu J."/>
        </authorList>
    </citation>
    <scope>NUCLEOTIDE SEQUENCE [LARGE SCALE GENOMIC DNA]</scope>
    <source>
        <strain evidence="5 6">IITR13</strain>
    </source>
</reference>
<evidence type="ECO:0000256" key="3">
    <source>
        <dbReference type="ARBA" id="ARBA00034247"/>
    </source>
</evidence>
<dbReference type="Gene3D" id="3.30.70.270">
    <property type="match status" value="1"/>
</dbReference>
<dbReference type="GO" id="GO:0043709">
    <property type="term" value="P:cell adhesion involved in single-species biofilm formation"/>
    <property type="evidence" value="ECO:0007669"/>
    <property type="project" value="TreeGrafter"/>
</dbReference>
<comment type="cofactor">
    <cofactor evidence="1">
        <name>Mg(2+)</name>
        <dbReference type="ChEBI" id="CHEBI:18420"/>
    </cofactor>
</comment>
<proteinExistence type="predicted"/>
<evidence type="ECO:0000256" key="2">
    <source>
        <dbReference type="ARBA" id="ARBA00012528"/>
    </source>
</evidence>